<keyword evidence="6 7" id="KW-0472">Membrane</keyword>
<evidence type="ECO:0000256" key="7">
    <source>
        <dbReference type="RuleBase" id="RU367100"/>
    </source>
</evidence>
<comment type="caution">
    <text evidence="9">The sequence shown here is derived from an EMBL/GenBank/DDBJ whole genome shotgun (WGS) entry which is preliminary data.</text>
</comment>
<organism evidence="9 10">
    <name type="scientific">Fusarium avenaceum</name>
    <dbReference type="NCBI Taxonomy" id="40199"/>
    <lineage>
        <taxon>Eukaryota</taxon>
        <taxon>Fungi</taxon>
        <taxon>Dikarya</taxon>
        <taxon>Ascomycota</taxon>
        <taxon>Pezizomycotina</taxon>
        <taxon>Sordariomycetes</taxon>
        <taxon>Hypocreomycetidae</taxon>
        <taxon>Hypocreales</taxon>
        <taxon>Nectriaceae</taxon>
        <taxon>Fusarium</taxon>
        <taxon>Fusarium tricinctum species complex</taxon>
    </lineage>
</organism>
<dbReference type="EMBL" id="JAGPUO010000012">
    <property type="protein sequence ID" value="KAG5659305.1"/>
    <property type="molecule type" value="Genomic_DNA"/>
</dbReference>
<evidence type="ECO:0000256" key="4">
    <source>
        <dbReference type="ARBA" id="ARBA00022692"/>
    </source>
</evidence>
<evidence type="ECO:0000256" key="5">
    <source>
        <dbReference type="ARBA" id="ARBA00022989"/>
    </source>
</evidence>
<dbReference type="InterPro" id="IPR038869">
    <property type="entry name" value="DLT1"/>
</dbReference>
<evidence type="ECO:0000256" key="2">
    <source>
        <dbReference type="ARBA" id="ARBA00005550"/>
    </source>
</evidence>
<feature type="region of interest" description="Disordered" evidence="8">
    <location>
        <begin position="291"/>
        <end position="314"/>
    </location>
</feature>
<comment type="subcellular location">
    <subcellularLocation>
        <location evidence="7">Membrane</location>
        <topology evidence="7">Multi-pass membrane protein</topology>
    </subcellularLocation>
</comment>
<name>A0A9P7H5B8_9HYPO</name>
<feature type="compositionally biased region" description="Acidic residues" evidence="8">
    <location>
        <begin position="498"/>
        <end position="508"/>
    </location>
</feature>
<dbReference type="PANTHER" id="PTHR40021">
    <property type="entry name" value="DEFECT AT LOW TEMPERATURE PROTEIN 1"/>
    <property type="match status" value="1"/>
</dbReference>
<evidence type="ECO:0000313" key="9">
    <source>
        <dbReference type="EMBL" id="KAG5659305.1"/>
    </source>
</evidence>
<accession>A0A9P7H5B8</accession>
<keyword evidence="5 7" id="KW-1133">Transmembrane helix</keyword>
<dbReference type="AlphaFoldDB" id="A0A9P7H5B8"/>
<feature type="compositionally biased region" description="Basic and acidic residues" evidence="8">
    <location>
        <begin position="520"/>
        <end position="554"/>
    </location>
</feature>
<dbReference type="Proteomes" id="UP000782241">
    <property type="component" value="Unassembled WGS sequence"/>
</dbReference>
<keyword evidence="4 7" id="KW-0812">Transmembrane</keyword>
<comment type="function">
    <text evidence="1 7">Required for growth under high-pressure and low-temperature conditions.</text>
</comment>
<proteinExistence type="inferred from homology"/>
<feature type="compositionally biased region" description="Acidic residues" evidence="8">
    <location>
        <begin position="291"/>
        <end position="300"/>
    </location>
</feature>
<gene>
    <name evidence="7" type="primary">DLT1</name>
    <name evidence="9" type="ORF">KAF25_000507</name>
</gene>
<evidence type="ECO:0000256" key="8">
    <source>
        <dbReference type="SAM" id="MobiDB-lite"/>
    </source>
</evidence>
<reference evidence="9" key="1">
    <citation type="submission" date="2021-04" db="EMBL/GenBank/DDBJ databases">
        <title>Draft genome of Fusarium avenaceum strain F156N33, isolated from an atmospheric sample in Virginia.</title>
        <authorList>
            <person name="Yang S."/>
            <person name="Vinatzer B.A."/>
            <person name="Coleman J."/>
        </authorList>
    </citation>
    <scope>NUCLEOTIDE SEQUENCE</scope>
    <source>
        <strain evidence="9">F156N33</strain>
    </source>
</reference>
<sequence length="576" mass="63501">MASPVSRRRLVASIVYRTLYLLLYVCLLGLLIATPADAIHRSFQNKQQYNIWIITAAYVLAIVVVTFVFVTRLWLNKTDLDSIPKGWVPVEKGDLRSAVYKVIGLGLGRSASIAYEARPRLRTDDATPDDETVETKVRLGFDGPGGPAEELVVVIPSRKPVWGDIEHYGWSSPNAPDLPNLEYTTVFSELPNLIEGKALTLAPPDPTSETNPPLLDAEAVALLQRTANMSLRDYVVHLADLGVIEMDATTLKFLSHYEYARFSNRPISNAQFKELMHLFAQILRTMEPLDPDVLDADQDDASSPSTNGDDDARSGISTARTFQLRIIHIASSYGAAQDIAGMHLVMADKISTRPLSHVKFFSEISMAPEPPPPLPVAANHAALSNKLSLLIASRSSVLKNMSLSRPTTTKRRIIPDDNDDDLTRGTARPNDGVGYVPEEKDKQQFANAKVERMLRGRMAKGGTGKAKKKVDESESEEDAGRSALGKRKRPRKEKEVDQEPAPEPEPESEVQHVPAEPAEDGEKNETGGEAVKDIIMEDGVTKGEDTDKGNEAIDKKRKRKNKKKKKQQTNNGETVA</sequence>
<evidence type="ECO:0000256" key="1">
    <source>
        <dbReference type="ARBA" id="ARBA00002489"/>
    </source>
</evidence>
<dbReference type="PANTHER" id="PTHR40021:SF1">
    <property type="entry name" value="DEFECT AT LOW TEMPERATURE PROTEIN 1"/>
    <property type="match status" value="1"/>
</dbReference>
<evidence type="ECO:0000256" key="6">
    <source>
        <dbReference type="ARBA" id="ARBA00023136"/>
    </source>
</evidence>
<feature type="compositionally biased region" description="Basic and acidic residues" evidence="8">
    <location>
        <begin position="437"/>
        <end position="454"/>
    </location>
</feature>
<evidence type="ECO:0000256" key="3">
    <source>
        <dbReference type="ARBA" id="ARBA00021353"/>
    </source>
</evidence>
<dbReference type="GO" id="GO:0016020">
    <property type="term" value="C:membrane"/>
    <property type="evidence" value="ECO:0007669"/>
    <property type="project" value="UniProtKB-SubCell"/>
</dbReference>
<evidence type="ECO:0000313" key="10">
    <source>
        <dbReference type="Proteomes" id="UP000782241"/>
    </source>
</evidence>
<feature type="region of interest" description="Disordered" evidence="8">
    <location>
        <begin position="403"/>
        <end position="576"/>
    </location>
</feature>
<feature type="transmembrane region" description="Helical" evidence="7">
    <location>
        <begin position="51"/>
        <end position="75"/>
    </location>
</feature>
<protein>
    <recommendedName>
        <fullName evidence="3 7">Defect at low temperature protein 1</fullName>
    </recommendedName>
</protein>
<feature type="compositionally biased region" description="Basic residues" evidence="8">
    <location>
        <begin position="555"/>
        <end position="567"/>
    </location>
</feature>
<comment type="similarity">
    <text evidence="2 7">Belongs to the DLT1 family.</text>
</comment>
<keyword evidence="10" id="KW-1185">Reference proteome</keyword>
<feature type="transmembrane region" description="Helical" evidence="7">
    <location>
        <begin position="20"/>
        <end position="39"/>
    </location>
</feature>